<dbReference type="InterPro" id="IPR008266">
    <property type="entry name" value="Tyr_kinase_AS"/>
</dbReference>
<feature type="domain" description="Protein kinase" evidence="2">
    <location>
        <begin position="1"/>
        <end position="263"/>
    </location>
</feature>
<dbReference type="Gene3D" id="1.10.510.10">
    <property type="entry name" value="Transferase(Phosphotransferase) domain 1"/>
    <property type="match status" value="1"/>
</dbReference>
<dbReference type="PANTHER" id="PTHR11909">
    <property type="entry name" value="CASEIN KINASE-RELATED"/>
    <property type="match status" value="1"/>
</dbReference>
<dbReference type="AlphaFoldDB" id="A0A7S4V490"/>
<protein>
    <recommendedName>
        <fullName evidence="1">Casein kinase I</fullName>
    </recommendedName>
</protein>
<dbReference type="InterPro" id="IPR050235">
    <property type="entry name" value="CK1_Ser-Thr_kinase"/>
</dbReference>
<dbReference type="PROSITE" id="PS00109">
    <property type="entry name" value="PROTEIN_KINASE_TYR"/>
    <property type="match status" value="1"/>
</dbReference>
<dbReference type="Pfam" id="PF00069">
    <property type="entry name" value="Pkinase"/>
    <property type="match status" value="1"/>
</dbReference>
<reference evidence="3" key="1">
    <citation type="submission" date="2021-01" db="EMBL/GenBank/DDBJ databases">
        <authorList>
            <person name="Corre E."/>
            <person name="Pelletier E."/>
            <person name="Niang G."/>
            <person name="Scheremetjew M."/>
            <person name="Finn R."/>
            <person name="Kale V."/>
            <person name="Holt S."/>
            <person name="Cochrane G."/>
            <person name="Meng A."/>
            <person name="Brown T."/>
            <person name="Cohen L."/>
        </authorList>
    </citation>
    <scope>NUCLEOTIDE SEQUENCE</scope>
    <source>
        <strain evidence="3">CCMP3105</strain>
    </source>
</reference>
<sequence length="265" mass="30100">MWTRVQEQLPGCMGLPQLFDSGMHEGEPYAVTQLLGADLTKVIQRFDPWDRLRRWRGVRVLGRMVLRRLEALHSAGIVHCDVSPYNVLLGRPGGGGCEDVVPYIIDFGLARSWPGSGPLGAEHGTAEFASVRAAEGRERRPEDDLEALGWTMVWLLLGDLPWCEWQFEMKVHLELVARIRAAKLRILQEGWWKLRSLEPRWAMLADIPVELSSFMKTSNSLSTRPTPPPDYRLLAALLGGRRGLSAEEAEREDLREFRAHVWPML</sequence>
<organism evidence="3">
    <name type="scientific">Alexandrium monilatum</name>
    <dbReference type="NCBI Taxonomy" id="311494"/>
    <lineage>
        <taxon>Eukaryota</taxon>
        <taxon>Sar</taxon>
        <taxon>Alveolata</taxon>
        <taxon>Dinophyceae</taxon>
        <taxon>Gonyaulacales</taxon>
        <taxon>Pyrocystaceae</taxon>
        <taxon>Alexandrium</taxon>
    </lineage>
</organism>
<dbReference type="SUPFAM" id="SSF56112">
    <property type="entry name" value="Protein kinase-like (PK-like)"/>
    <property type="match status" value="1"/>
</dbReference>
<name>A0A7S4V490_9DINO</name>
<dbReference type="GO" id="GO:0005524">
    <property type="term" value="F:ATP binding"/>
    <property type="evidence" value="ECO:0007669"/>
    <property type="project" value="InterPro"/>
</dbReference>
<evidence type="ECO:0000259" key="2">
    <source>
        <dbReference type="PROSITE" id="PS50011"/>
    </source>
</evidence>
<gene>
    <name evidence="3" type="ORF">AMON00008_LOCUS3118</name>
</gene>
<proteinExistence type="predicted"/>
<dbReference type="GO" id="GO:0004672">
    <property type="term" value="F:protein kinase activity"/>
    <property type="evidence" value="ECO:0007669"/>
    <property type="project" value="InterPro"/>
</dbReference>
<dbReference type="SMART" id="SM00220">
    <property type="entry name" value="S_TKc"/>
    <property type="match status" value="1"/>
</dbReference>
<accession>A0A7S4V490</accession>
<dbReference type="InterPro" id="IPR000719">
    <property type="entry name" value="Prot_kinase_dom"/>
</dbReference>
<evidence type="ECO:0000313" key="3">
    <source>
        <dbReference type="EMBL" id="CAE4563499.1"/>
    </source>
</evidence>
<dbReference type="PROSITE" id="PS50011">
    <property type="entry name" value="PROTEIN_KINASE_DOM"/>
    <property type="match status" value="1"/>
</dbReference>
<dbReference type="InterPro" id="IPR011009">
    <property type="entry name" value="Kinase-like_dom_sf"/>
</dbReference>
<dbReference type="EMBL" id="HBNR01004637">
    <property type="protein sequence ID" value="CAE4563499.1"/>
    <property type="molecule type" value="Transcribed_RNA"/>
</dbReference>
<evidence type="ECO:0000256" key="1">
    <source>
        <dbReference type="ARBA" id="ARBA00023860"/>
    </source>
</evidence>